<organism evidence="1 2">
    <name type="scientific">Carnobacterium maltaromaticum LMA28</name>
    <dbReference type="NCBI Taxonomy" id="1234679"/>
    <lineage>
        <taxon>Bacteria</taxon>
        <taxon>Bacillati</taxon>
        <taxon>Bacillota</taxon>
        <taxon>Bacilli</taxon>
        <taxon>Lactobacillales</taxon>
        <taxon>Carnobacteriaceae</taxon>
        <taxon>Carnobacterium</taxon>
    </lineage>
</organism>
<protein>
    <submittedName>
        <fullName evidence="1">Uncharacterized protein</fullName>
    </submittedName>
</protein>
<name>K8EDN7_CARML</name>
<sequence>MNGTLFLVFIIFLTNSHFSFLFFNSQLNYPDKTPFLNKKANFIVF</sequence>
<dbReference type="KEGG" id="cml:BN424_378"/>
<dbReference type="HOGENOM" id="CLU_3197583_0_0_9"/>
<gene>
    <name evidence="1" type="ORF">BN424_378</name>
</gene>
<accession>K8EDN7</accession>
<evidence type="ECO:0000313" key="2">
    <source>
        <dbReference type="Proteomes" id="UP000000212"/>
    </source>
</evidence>
<proteinExistence type="predicted"/>
<dbReference type="STRING" id="1234679.BN424_378"/>
<reference evidence="2" key="1">
    <citation type="journal article" date="2013" name="Genome Announc.">
        <title>Complete Chromosome Sequence of Carnobacterium maltaromaticum LMA 28.</title>
        <authorList>
            <person name="Cailliez-Grimal C."/>
            <person name="Chaillou S."/>
            <person name="Anba-Mondoloni J."/>
            <person name="Loux V."/>
            <person name="Afzal M.I."/>
            <person name="Rahman A."/>
            <person name="Kergourlay G."/>
            <person name="Champomier-Verges M.C."/>
            <person name="Zagorec M."/>
            <person name="Dalgaard P."/>
            <person name="Leisner J.J."/>
            <person name="Prevost H."/>
            <person name="Revol-Junelles A.M."/>
            <person name="Borges F."/>
        </authorList>
    </citation>
    <scope>NUCLEOTIDE SEQUENCE</scope>
    <source>
        <strain evidence="2">LMA28</strain>
    </source>
</reference>
<evidence type="ECO:0000313" key="1">
    <source>
        <dbReference type="EMBL" id="CCO09858.2"/>
    </source>
</evidence>
<dbReference type="Proteomes" id="UP000000212">
    <property type="component" value="Chromosome"/>
</dbReference>
<keyword evidence="2" id="KW-1185">Reference proteome</keyword>
<dbReference type="EMBL" id="HE999757">
    <property type="protein sequence ID" value="CCO09858.2"/>
    <property type="molecule type" value="Genomic_DNA"/>
</dbReference>
<dbReference type="AlphaFoldDB" id="K8EDN7"/>